<protein>
    <recommendedName>
        <fullName evidence="8">C2H2-type domain-containing protein</fullName>
    </recommendedName>
</protein>
<sequence length="281" mass="31622">MEGNHLETDSFPPDDRATTDYRCTHIKEEPASPEVNLPCTEDTSDECDPACSSPLETNENAVHSASDESPQVSQDPDAIFNGLEYPMSTNSNSKGESQLGNVIIHDADPLVREHSREEKLFPCPECGRCFRAARRLVWHRRTHSGEKPYKCAECGKCFSLKQNLIGHQSIHTREKRFKCSECGKCFSHNQGLSKHRKIHRGERPFECPQYPPNRSGFKDPREENGSQSWCSGPPVLKGYPGLKTGRGLTRLATPPPPSHFILLIRVKPTHRIGCDLLQYVM</sequence>
<feature type="region of interest" description="Disordered" evidence="7">
    <location>
        <begin position="1"/>
        <end position="97"/>
    </location>
</feature>
<evidence type="ECO:0000313" key="9">
    <source>
        <dbReference type="Ensembl" id="ENSLLEP00000012495.1"/>
    </source>
</evidence>
<dbReference type="Proteomes" id="UP000694569">
    <property type="component" value="Unplaced"/>
</dbReference>
<dbReference type="PANTHER" id="PTHR23226">
    <property type="entry name" value="ZINC FINGER AND SCAN DOMAIN-CONTAINING"/>
    <property type="match status" value="1"/>
</dbReference>
<dbReference type="FunFam" id="3.30.160.60:FF:002090">
    <property type="entry name" value="Zinc finger protein 473"/>
    <property type="match status" value="1"/>
</dbReference>
<dbReference type="Pfam" id="PF00096">
    <property type="entry name" value="zf-C2H2"/>
    <property type="match status" value="3"/>
</dbReference>
<feature type="domain" description="C2H2-type" evidence="8">
    <location>
        <begin position="149"/>
        <end position="176"/>
    </location>
</feature>
<evidence type="ECO:0000256" key="3">
    <source>
        <dbReference type="ARBA" id="ARBA00022771"/>
    </source>
</evidence>
<evidence type="ECO:0000259" key="8">
    <source>
        <dbReference type="PROSITE" id="PS50157"/>
    </source>
</evidence>
<feature type="domain" description="C2H2-type" evidence="8">
    <location>
        <begin position="121"/>
        <end position="148"/>
    </location>
</feature>
<keyword evidence="5" id="KW-0238">DNA-binding</keyword>
<dbReference type="SMART" id="SM00355">
    <property type="entry name" value="ZnF_C2H2"/>
    <property type="match status" value="3"/>
</dbReference>
<dbReference type="FunFam" id="3.30.160.60:FF:000739">
    <property type="entry name" value="Zgc:171418 protein"/>
    <property type="match status" value="1"/>
</dbReference>
<dbReference type="SUPFAM" id="SSF57667">
    <property type="entry name" value="beta-beta-alpha zinc fingers"/>
    <property type="match status" value="2"/>
</dbReference>
<dbReference type="FunFam" id="3.30.160.60:FF:000180">
    <property type="entry name" value="Zinc finger protein 689"/>
    <property type="match status" value="1"/>
</dbReference>
<dbReference type="PANTHER" id="PTHR23226:SF379">
    <property type="entry name" value="C2H2-TYPE DOMAIN-CONTAINING PROTEIN"/>
    <property type="match status" value="1"/>
</dbReference>
<dbReference type="AlphaFoldDB" id="A0A8C5MD12"/>
<name>A0A8C5MD12_9ANUR</name>
<dbReference type="Ensembl" id="ENSLLET00000012984.1">
    <property type="protein sequence ID" value="ENSLLEP00000012495.1"/>
    <property type="gene ID" value="ENSLLEG00000007923.1"/>
</dbReference>
<dbReference type="InterPro" id="IPR013087">
    <property type="entry name" value="Znf_C2H2_type"/>
</dbReference>
<reference evidence="9" key="2">
    <citation type="submission" date="2025-09" db="UniProtKB">
        <authorList>
            <consortium name="Ensembl"/>
        </authorList>
    </citation>
    <scope>IDENTIFICATION</scope>
</reference>
<evidence type="ECO:0000256" key="5">
    <source>
        <dbReference type="ARBA" id="ARBA00023125"/>
    </source>
</evidence>
<feature type="compositionally biased region" description="Basic and acidic residues" evidence="7">
    <location>
        <begin position="1"/>
        <end position="30"/>
    </location>
</feature>
<evidence type="ECO:0000256" key="6">
    <source>
        <dbReference type="PROSITE-ProRule" id="PRU00042"/>
    </source>
</evidence>
<dbReference type="GeneTree" id="ENSGT01150000286939"/>
<keyword evidence="4" id="KW-0862">Zinc</keyword>
<keyword evidence="10" id="KW-1185">Reference proteome</keyword>
<evidence type="ECO:0000256" key="4">
    <source>
        <dbReference type="ARBA" id="ARBA00022833"/>
    </source>
</evidence>
<feature type="domain" description="C2H2-type" evidence="8">
    <location>
        <begin position="177"/>
        <end position="204"/>
    </location>
</feature>
<dbReference type="PROSITE" id="PS00028">
    <property type="entry name" value="ZINC_FINGER_C2H2_1"/>
    <property type="match status" value="3"/>
</dbReference>
<dbReference type="OrthoDB" id="1095242at2759"/>
<accession>A0A8C5MD12</accession>
<organism evidence="9 10">
    <name type="scientific">Leptobrachium leishanense</name>
    <name type="common">Leishan spiny toad</name>
    <dbReference type="NCBI Taxonomy" id="445787"/>
    <lineage>
        <taxon>Eukaryota</taxon>
        <taxon>Metazoa</taxon>
        <taxon>Chordata</taxon>
        <taxon>Craniata</taxon>
        <taxon>Vertebrata</taxon>
        <taxon>Euteleostomi</taxon>
        <taxon>Amphibia</taxon>
        <taxon>Batrachia</taxon>
        <taxon>Anura</taxon>
        <taxon>Pelobatoidea</taxon>
        <taxon>Megophryidae</taxon>
        <taxon>Leptobrachium</taxon>
    </lineage>
</organism>
<evidence type="ECO:0000313" key="10">
    <source>
        <dbReference type="Proteomes" id="UP000694569"/>
    </source>
</evidence>
<feature type="compositionally biased region" description="Polar residues" evidence="7">
    <location>
        <begin position="87"/>
        <end position="97"/>
    </location>
</feature>
<keyword evidence="1" id="KW-0479">Metal-binding</keyword>
<evidence type="ECO:0000256" key="1">
    <source>
        <dbReference type="ARBA" id="ARBA00022723"/>
    </source>
</evidence>
<dbReference type="GO" id="GO:0008270">
    <property type="term" value="F:zinc ion binding"/>
    <property type="evidence" value="ECO:0007669"/>
    <property type="project" value="UniProtKB-KW"/>
</dbReference>
<evidence type="ECO:0000256" key="2">
    <source>
        <dbReference type="ARBA" id="ARBA00022737"/>
    </source>
</evidence>
<dbReference type="Gene3D" id="3.30.160.60">
    <property type="entry name" value="Classic Zinc Finger"/>
    <property type="match status" value="3"/>
</dbReference>
<keyword evidence="2" id="KW-0677">Repeat</keyword>
<proteinExistence type="predicted"/>
<evidence type="ECO:0000256" key="7">
    <source>
        <dbReference type="SAM" id="MobiDB-lite"/>
    </source>
</evidence>
<dbReference type="PROSITE" id="PS50157">
    <property type="entry name" value="ZINC_FINGER_C2H2_2"/>
    <property type="match status" value="3"/>
</dbReference>
<dbReference type="InterPro" id="IPR036236">
    <property type="entry name" value="Znf_C2H2_sf"/>
</dbReference>
<dbReference type="GO" id="GO:0000978">
    <property type="term" value="F:RNA polymerase II cis-regulatory region sequence-specific DNA binding"/>
    <property type="evidence" value="ECO:0007669"/>
    <property type="project" value="TreeGrafter"/>
</dbReference>
<feature type="compositionally biased region" description="Polar residues" evidence="7">
    <location>
        <begin position="54"/>
        <end position="74"/>
    </location>
</feature>
<dbReference type="GO" id="GO:0000981">
    <property type="term" value="F:DNA-binding transcription factor activity, RNA polymerase II-specific"/>
    <property type="evidence" value="ECO:0007669"/>
    <property type="project" value="TreeGrafter"/>
</dbReference>
<keyword evidence="3 6" id="KW-0863">Zinc-finger</keyword>
<reference evidence="9" key="1">
    <citation type="submission" date="2025-08" db="UniProtKB">
        <authorList>
            <consortium name="Ensembl"/>
        </authorList>
    </citation>
    <scope>IDENTIFICATION</scope>
</reference>